<protein>
    <recommendedName>
        <fullName evidence="4">diacylglycerol O-acyltransferase</fullName>
        <ecNumber evidence="4">2.3.1.20</ecNumber>
    </recommendedName>
</protein>
<name>A0AAD9ZEE6_9LECA</name>
<feature type="transmembrane region" description="Helical" evidence="12">
    <location>
        <begin position="313"/>
        <end position="334"/>
    </location>
</feature>
<dbReference type="InterPro" id="IPR004299">
    <property type="entry name" value="MBOAT_fam"/>
</dbReference>
<comment type="pathway">
    <text evidence="2">Lipid metabolism.</text>
</comment>
<evidence type="ECO:0000313" key="14">
    <source>
        <dbReference type="Proteomes" id="UP001276659"/>
    </source>
</evidence>
<keyword evidence="14" id="KW-1185">Reference proteome</keyword>
<dbReference type="EC" id="2.3.1.20" evidence="4"/>
<evidence type="ECO:0000256" key="1">
    <source>
        <dbReference type="ARBA" id="ARBA00004477"/>
    </source>
</evidence>
<evidence type="ECO:0000256" key="12">
    <source>
        <dbReference type="SAM" id="Phobius"/>
    </source>
</evidence>
<reference evidence="13" key="1">
    <citation type="submission" date="2022-11" db="EMBL/GenBank/DDBJ databases">
        <title>Chromosomal genome sequence assembly and mating type (MAT) locus characterization of the leprose asexual lichenized fungus Lepraria neglecta (Nyl.) Erichsen.</title>
        <authorList>
            <person name="Allen J.L."/>
            <person name="Pfeffer B."/>
        </authorList>
    </citation>
    <scope>NUCLEOTIDE SEQUENCE</scope>
    <source>
        <strain evidence="13">Allen 5258</strain>
    </source>
</reference>
<dbReference type="AlphaFoldDB" id="A0AAD9ZEE6"/>
<dbReference type="GO" id="GO:0019432">
    <property type="term" value="P:triglyceride biosynthetic process"/>
    <property type="evidence" value="ECO:0007669"/>
    <property type="project" value="TreeGrafter"/>
</dbReference>
<comment type="subcellular location">
    <subcellularLocation>
        <location evidence="1">Endoplasmic reticulum membrane</location>
        <topology evidence="1">Multi-pass membrane protein</topology>
    </subcellularLocation>
</comment>
<keyword evidence="10" id="KW-0012">Acyltransferase</keyword>
<evidence type="ECO:0000256" key="10">
    <source>
        <dbReference type="ARBA" id="ARBA00023315"/>
    </source>
</evidence>
<evidence type="ECO:0000256" key="4">
    <source>
        <dbReference type="ARBA" id="ARBA00013244"/>
    </source>
</evidence>
<feature type="transmembrane region" description="Helical" evidence="12">
    <location>
        <begin position="251"/>
        <end position="270"/>
    </location>
</feature>
<accession>A0AAD9ZEE6</accession>
<comment type="caution">
    <text evidence="13">The sequence shown here is derived from an EMBL/GenBank/DDBJ whole genome shotgun (WGS) entry which is preliminary data.</text>
</comment>
<feature type="transmembrane region" description="Helical" evidence="12">
    <location>
        <begin position="346"/>
        <end position="367"/>
    </location>
</feature>
<keyword evidence="9 12" id="KW-0472">Membrane</keyword>
<dbReference type="EMBL" id="JASNWA010000004">
    <property type="protein sequence ID" value="KAK3176988.1"/>
    <property type="molecule type" value="Genomic_DNA"/>
</dbReference>
<dbReference type="GO" id="GO:0005789">
    <property type="term" value="C:endoplasmic reticulum membrane"/>
    <property type="evidence" value="ECO:0007669"/>
    <property type="project" value="UniProtKB-SubCell"/>
</dbReference>
<comment type="function">
    <text evidence="11">Sterol O-acyltransferase that catalyzes the formation of stery esters.</text>
</comment>
<evidence type="ECO:0000256" key="6">
    <source>
        <dbReference type="ARBA" id="ARBA00022692"/>
    </source>
</evidence>
<dbReference type="Proteomes" id="UP001276659">
    <property type="component" value="Unassembled WGS sequence"/>
</dbReference>
<evidence type="ECO:0000256" key="3">
    <source>
        <dbReference type="ARBA" id="ARBA00009010"/>
    </source>
</evidence>
<evidence type="ECO:0000256" key="8">
    <source>
        <dbReference type="ARBA" id="ARBA00022989"/>
    </source>
</evidence>
<comment type="similarity">
    <text evidence="3">Belongs to the membrane-bound acyltransferase family. Sterol o-acyltransferase subfamily.</text>
</comment>
<organism evidence="13 14">
    <name type="scientific">Lepraria neglecta</name>
    <dbReference type="NCBI Taxonomy" id="209136"/>
    <lineage>
        <taxon>Eukaryota</taxon>
        <taxon>Fungi</taxon>
        <taxon>Dikarya</taxon>
        <taxon>Ascomycota</taxon>
        <taxon>Pezizomycotina</taxon>
        <taxon>Lecanoromycetes</taxon>
        <taxon>OSLEUM clade</taxon>
        <taxon>Lecanoromycetidae</taxon>
        <taxon>Lecanorales</taxon>
        <taxon>Lecanorineae</taxon>
        <taxon>Stereocaulaceae</taxon>
        <taxon>Lepraria</taxon>
    </lineage>
</organism>
<dbReference type="Pfam" id="PF03062">
    <property type="entry name" value="MBOAT"/>
    <property type="match status" value="1"/>
</dbReference>
<keyword evidence="5" id="KW-0808">Transferase</keyword>
<keyword evidence="6 12" id="KW-0812">Transmembrane</keyword>
<feature type="transmembrane region" description="Helical" evidence="12">
    <location>
        <begin position="89"/>
        <end position="111"/>
    </location>
</feature>
<evidence type="ECO:0000256" key="11">
    <source>
        <dbReference type="ARBA" id="ARBA00023568"/>
    </source>
</evidence>
<evidence type="ECO:0000256" key="9">
    <source>
        <dbReference type="ARBA" id="ARBA00023136"/>
    </source>
</evidence>
<dbReference type="GO" id="GO:0004144">
    <property type="term" value="F:diacylglycerol O-acyltransferase activity"/>
    <property type="evidence" value="ECO:0007669"/>
    <property type="project" value="UniProtKB-EC"/>
</dbReference>
<feature type="transmembrane region" description="Helical" evidence="12">
    <location>
        <begin position="202"/>
        <end position="221"/>
    </location>
</feature>
<feature type="transmembrane region" description="Helical" evidence="12">
    <location>
        <begin position="29"/>
        <end position="49"/>
    </location>
</feature>
<keyword evidence="7" id="KW-0256">Endoplasmic reticulum</keyword>
<dbReference type="InterPro" id="IPR014371">
    <property type="entry name" value="Oat_ACAT_DAG_ARE"/>
</dbReference>
<sequence>MNLRLIVENFMKYGVLICIRCHDYRKQDLILGAILYALVPCHLFVAYIIELVAAHQAKGAIGRAKRNDVKPQDSAQVAKSFKSTWRTIAWAHGINATLSLAVTSVVVYGFVHHPLIGTVSEVHAIIVWLKICSYAFTNRDLRHALLKPDSASSLPDLYSTCPYPRNITLGNLSYFWWAPTLIYQPVYPRTSSIRWLFVAKRVAECLSLSVFIWFASAQYAAPLLHNSLFKIASLDLPSILERLMKLSTISLITWLAGFFAIFQSALNALAEIMMFGDREFYTEWWNSPSVGAYWRTWNRPVYHFMRRHIYSPLVARGWSAHAASAWVFVFSGLLHELLVGVPTHNILGVAFIGMVVQIPLIFVTLPLEKMEDENTIDNTTQVFYLINATKSAENTQPRSKLLLYPLLANMTSSRNKDITNHISSRITGNRMSEQANLDTLPTEVQLSIIRHLLHFNQPMKLASCGGVVCAPNSPYKSIAIALVSKQLHAVAMDVLYGESCFAICKAEDITELPHLKYGRDRITHIQINFRPSFIASIAWSALSLQERELADYLQCMSLLRKVDIVTKKGEAYCHYGAGRSAILVVVEEKLSYVKQVNPVGQSVPWLNGNAYEWLAEALRERNEKFDRGEKWEPDSHYITPY</sequence>
<dbReference type="PANTHER" id="PTHR10408:SF7">
    <property type="entry name" value="DIACYLGLYCEROL O-ACYLTRANSFERASE 1"/>
    <property type="match status" value="1"/>
</dbReference>
<evidence type="ECO:0000256" key="5">
    <source>
        <dbReference type="ARBA" id="ARBA00022679"/>
    </source>
</evidence>
<evidence type="ECO:0000256" key="2">
    <source>
        <dbReference type="ARBA" id="ARBA00005189"/>
    </source>
</evidence>
<gene>
    <name evidence="13" type="ORF">OEA41_008314</name>
</gene>
<proteinExistence type="inferred from homology"/>
<keyword evidence="8 12" id="KW-1133">Transmembrane helix</keyword>
<dbReference type="PANTHER" id="PTHR10408">
    <property type="entry name" value="STEROL O-ACYLTRANSFERASE"/>
    <property type="match status" value="1"/>
</dbReference>
<evidence type="ECO:0000313" key="13">
    <source>
        <dbReference type="EMBL" id="KAK3176988.1"/>
    </source>
</evidence>
<evidence type="ECO:0000256" key="7">
    <source>
        <dbReference type="ARBA" id="ARBA00022824"/>
    </source>
</evidence>